<evidence type="ECO:0000313" key="2">
    <source>
        <dbReference type="EMBL" id="PAA60555.1"/>
    </source>
</evidence>
<reference evidence="3 4" key="1">
    <citation type="submission" date="2017-06" db="EMBL/GenBank/DDBJ databases">
        <title>A platform for efficient transgenesis in Macrostomum lignano, a flatworm model organism for stem cell research.</title>
        <authorList>
            <person name="Berezikov E."/>
        </authorList>
    </citation>
    <scope>NUCLEOTIDE SEQUENCE [LARGE SCALE GENOMIC DNA]</scope>
    <source>
        <strain evidence="3">DV1</strain>
        <tissue evidence="3">Whole organism</tissue>
    </source>
</reference>
<evidence type="ECO:0000256" key="1">
    <source>
        <dbReference type="SAM" id="MobiDB-lite"/>
    </source>
</evidence>
<dbReference type="AlphaFoldDB" id="A0A267H148"/>
<organism evidence="3 4">
    <name type="scientific">Macrostomum lignano</name>
    <dbReference type="NCBI Taxonomy" id="282301"/>
    <lineage>
        <taxon>Eukaryota</taxon>
        <taxon>Metazoa</taxon>
        <taxon>Spiralia</taxon>
        <taxon>Lophotrochozoa</taxon>
        <taxon>Platyhelminthes</taxon>
        <taxon>Rhabditophora</taxon>
        <taxon>Macrostomorpha</taxon>
        <taxon>Macrostomida</taxon>
        <taxon>Macrostomidae</taxon>
        <taxon>Macrostomum</taxon>
    </lineage>
</organism>
<feature type="region of interest" description="Disordered" evidence="1">
    <location>
        <begin position="1"/>
        <end position="32"/>
    </location>
</feature>
<comment type="caution">
    <text evidence="3">The sequence shown here is derived from an EMBL/GenBank/DDBJ whole genome shotgun (WGS) entry which is preliminary data.</text>
</comment>
<evidence type="ECO:0000313" key="4">
    <source>
        <dbReference type="Proteomes" id="UP000215902"/>
    </source>
</evidence>
<keyword evidence="4" id="KW-1185">Reference proteome</keyword>
<feature type="compositionally biased region" description="Low complexity" evidence="1">
    <location>
        <begin position="68"/>
        <end position="81"/>
    </location>
</feature>
<accession>A0A267H148</accession>
<dbReference type="EMBL" id="NIVC01002138">
    <property type="protein sequence ID" value="PAA60555.1"/>
    <property type="molecule type" value="Genomic_DNA"/>
</dbReference>
<feature type="region of interest" description="Disordered" evidence="1">
    <location>
        <begin position="45"/>
        <end position="98"/>
    </location>
</feature>
<name>A0A267H148_9PLAT</name>
<protein>
    <submittedName>
        <fullName evidence="3">Uncharacterized protein</fullName>
    </submittedName>
</protein>
<proteinExistence type="predicted"/>
<evidence type="ECO:0000313" key="3">
    <source>
        <dbReference type="EMBL" id="PAA92020.1"/>
    </source>
</evidence>
<dbReference type="EMBL" id="NIVC01000067">
    <property type="protein sequence ID" value="PAA92020.1"/>
    <property type="molecule type" value="Genomic_DNA"/>
</dbReference>
<sequence length="138" mass="14318">MTSAVGGTGLFKAPYRLSRRQPQLPLVSSGEPAAKWKAAAAAAAAAAASAAGTTDSDSNADNKEPLTSEDCSTKSSSTCSDALPNSTEATTASRKKSVNFRLSPAEEAADREAQLLASLGIEFRPGRVRPNPHGNRMR</sequence>
<gene>
    <name evidence="2" type="ORF">BOX15_Mlig019480g1</name>
    <name evidence="3" type="ORF">BOX15_Mlig024141g1</name>
</gene>
<feature type="compositionally biased region" description="Polar residues" evidence="1">
    <location>
        <begin position="83"/>
        <end position="92"/>
    </location>
</feature>
<feature type="region of interest" description="Disordered" evidence="1">
    <location>
        <begin position="119"/>
        <end position="138"/>
    </location>
</feature>
<dbReference type="Proteomes" id="UP000215902">
    <property type="component" value="Unassembled WGS sequence"/>
</dbReference>